<gene>
    <name evidence="1" type="ORF">CISIN_1g0191622mg</name>
</gene>
<accession>A0A067H7W2</accession>
<organism evidence="1 2">
    <name type="scientific">Citrus sinensis</name>
    <name type="common">Sweet orange</name>
    <name type="synonym">Citrus aurantium var. sinensis</name>
    <dbReference type="NCBI Taxonomy" id="2711"/>
    <lineage>
        <taxon>Eukaryota</taxon>
        <taxon>Viridiplantae</taxon>
        <taxon>Streptophyta</taxon>
        <taxon>Embryophyta</taxon>
        <taxon>Tracheophyta</taxon>
        <taxon>Spermatophyta</taxon>
        <taxon>Magnoliopsida</taxon>
        <taxon>eudicotyledons</taxon>
        <taxon>Gunneridae</taxon>
        <taxon>Pentapetalae</taxon>
        <taxon>rosids</taxon>
        <taxon>malvids</taxon>
        <taxon>Sapindales</taxon>
        <taxon>Rutaceae</taxon>
        <taxon>Aurantioideae</taxon>
        <taxon>Citrus</taxon>
    </lineage>
</organism>
<name>A0A067H7W2_CITSI</name>
<dbReference type="EMBL" id="KK784873">
    <property type="protein sequence ID" value="KDO87050.1"/>
    <property type="molecule type" value="Genomic_DNA"/>
</dbReference>
<keyword evidence="2" id="KW-1185">Reference proteome</keyword>
<dbReference type="Proteomes" id="UP000027120">
    <property type="component" value="Unassembled WGS sequence"/>
</dbReference>
<proteinExistence type="predicted"/>
<dbReference type="AlphaFoldDB" id="A0A067H7W2"/>
<protein>
    <submittedName>
        <fullName evidence="1">Uncharacterized protein</fullName>
    </submittedName>
</protein>
<feature type="non-terminal residue" evidence="1">
    <location>
        <position position="1"/>
    </location>
</feature>
<evidence type="ECO:0000313" key="1">
    <source>
        <dbReference type="EMBL" id="KDO87050.1"/>
    </source>
</evidence>
<reference evidence="1 2" key="1">
    <citation type="submission" date="2014-04" db="EMBL/GenBank/DDBJ databases">
        <authorList>
            <consortium name="International Citrus Genome Consortium"/>
            <person name="Gmitter F."/>
            <person name="Chen C."/>
            <person name="Farmerie W."/>
            <person name="Harkins T."/>
            <person name="Desany B."/>
            <person name="Mohiuddin M."/>
            <person name="Kodira C."/>
            <person name="Borodovsky M."/>
            <person name="Lomsadze A."/>
            <person name="Burns P."/>
            <person name="Jenkins J."/>
            <person name="Prochnik S."/>
            <person name="Shu S."/>
            <person name="Chapman J."/>
            <person name="Pitluck S."/>
            <person name="Schmutz J."/>
            <person name="Rokhsar D."/>
        </authorList>
    </citation>
    <scope>NUCLEOTIDE SEQUENCE</scope>
</reference>
<evidence type="ECO:0000313" key="2">
    <source>
        <dbReference type="Proteomes" id="UP000027120"/>
    </source>
</evidence>
<sequence>VCDQCQNVKYEREGYFVTVDIEKGMQDGQVSFIKFKCDWQINS</sequence>